<sequence>MFLGGSRGRTSRPGAPSTATAEAVLCLRAKRPDYSKFLNPFHGLLIPRRYYCDLSPVYLLTTDEGRPLTRNVITWYFLLHTVVFTVCVLHYSIYNGNKPNGVNKSKRGAHKGTISLPIGRKRNSECRVIYGFAMLVRVPGSLGFLSTDSENRLCAHCRPQFAILYDQAANMRKKRNHRFCFRYFFRINQPRDVRMGSMCCKKLESPHSPKLPDFSRIFLTCTDQLKQASLDKSKAAVTLALLGPTPNIRRPLPASVTAGYSPECSPMLVLGDARSKGGFLSRVKGGEYWPTCVFVQRLHMRPSVWRVCIGVSLRKFSASDISYPLPLGCTILPPKRPPRKKKRLLSRTTSVVLKNSRNRFEKLKRSKSIHDIRVYNVNPAKLLEDLQIKPIDRTARTVTSSFQNSKSDALKNVDLTPEGSQNVQQPTTNEIILNVIAAAGGTTVPLDSPTEVDDAIDPKTVDCNDSEAETDDERIYDTPYDDSNDFTLRFDVPTVALQPSQFYRQFDYTQSILEPIMESAFESIESTTSNASLVENKKHFLATLLEDNNNNSSSNMPSRKSSITESLREFECSLYDMLEQEPAKEDQIEGMEVVSSTKVYKFVNRFRQSSHRQYKTNTEHHDHDNHLCHRYLNKGKINMASYRRVRNLRSSTHGSLLLFLQCRAWLERSSFKSWDSDGMESAAHFEDDTEGCFTSRFMTSTGPGITKALFRRDYIERMCLHGSQIIHGWVGDSNPRVLCCGPFTEKALNRSASPDHPFPTTP</sequence>
<protein>
    <submittedName>
        <fullName evidence="2">Uncharacterized protein</fullName>
    </submittedName>
</protein>
<name>A0A6H5G889_9HEMI</name>
<reference evidence="2 3" key="1">
    <citation type="submission" date="2020-02" db="EMBL/GenBank/DDBJ databases">
        <authorList>
            <person name="Ferguson B K."/>
        </authorList>
    </citation>
    <scope>NUCLEOTIDE SEQUENCE [LARGE SCALE GENOMIC DNA]</scope>
</reference>
<gene>
    <name evidence="2" type="ORF">NTEN_LOCUS5045</name>
</gene>
<evidence type="ECO:0000313" key="2">
    <source>
        <dbReference type="EMBL" id="CAA9998762.1"/>
    </source>
</evidence>
<feature type="transmembrane region" description="Helical" evidence="1">
    <location>
        <begin position="75"/>
        <end position="94"/>
    </location>
</feature>
<dbReference type="EMBL" id="CADCXU010007332">
    <property type="protein sequence ID" value="CAA9998762.1"/>
    <property type="molecule type" value="Genomic_DNA"/>
</dbReference>
<evidence type="ECO:0000256" key="1">
    <source>
        <dbReference type="SAM" id="Phobius"/>
    </source>
</evidence>
<keyword evidence="3" id="KW-1185">Reference proteome</keyword>
<organism evidence="2 3">
    <name type="scientific">Nesidiocoris tenuis</name>
    <dbReference type="NCBI Taxonomy" id="355587"/>
    <lineage>
        <taxon>Eukaryota</taxon>
        <taxon>Metazoa</taxon>
        <taxon>Ecdysozoa</taxon>
        <taxon>Arthropoda</taxon>
        <taxon>Hexapoda</taxon>
        <taxon>Insecta</taxon>
        <taxon>Pterygota</taxon>
        <taxon>Neoptera</taxon>
        <taxon>Paraneoptera</taxon>
        <taxon>Hemiptera</taxon>
        <taxon>Heteroptera</taxon>
        <taxon>Panheteroptera</taxon>
        <taxon>Cimicomorpha</taxon>
        <taxon>Miridae</taxon>
        <taxon>Dicyphina</taxon>
        <taxon>Nesidiocoris</taxon>
    </lineage>
</organism>
<dbReference type="Proteomes" id="UP000479000">
    <property type="component" value="Unassembled WGS sequence"/>
</dbReference>
<keyword evidence="1" id="KW-0812">Transmembrane</keyword>
<evidence type="ECO:0000313" key="3">
    <source>
        <dbReference type="Proteomes" id="UP000479000"/>
    </source>
</evidence>
<dbReference type="AlphaFoldDB" id="A0A6H5G889"/>
<dbReference type="OrthoDB" id="10641892at2759"/>
<proteinExistence type="predicted"/>
<accession>A0A6H5G889</accession>
<keyword evidence="1" id="KW-0472">Membrane</keyword>
<keyword evidence="1" id="KW-1133">Transmembrane helix</keyword>